<evidence type="ECO:0008006" key="5">
    <source>
        <dbReference type="Google" id="ProtNLM"/>
    </source>
</evidence>
<dbReference type="OrthoDB" id="3270770at2759"/>
<gene>
    <name evidence="3" type="ORF">SCHPADRAFT_993735</name>
</gene>
<sequence length="276" mass="29989">MITEIKGDDLPELPQNTSRDPMVFRAIVTDVDGSINEEQRHNAQGDGLPPDYDPATAPNRDASGNFSPSQQSTSLPLASPSQTQLNDKDWVETLRELQTNLKDLKQAKNTPFMSTSNPLIRKGINFSTFSSGKKSKKKSKNGTVAEGDDLGSITAQIEDQERLQNIRVHEQLVLEGMRRLARTHPDPASQAEWASRAENFSRALEEAKRTGNDAAVEAEEETVMGDIGKGLKLLVLVPVALGAATVFATGALFYGTGKLIVGIGHAMTFGKMRSLK</sequence>
<name>A0A0H2SMH9_9AGAM</name>
<feature type="compositionally biased region" description="Polar residues" evidence="1">
    <location>
        <begin position="62"/>
        <end position="84"/>
    </location>
</feature>
<feature type="region of interest" description="Disordered" evidence="1">
    <location>
        <begin position="1"/>
        <end position="84"/>
    </location>
</feature>
<accession>A0A0H2SMH9</accession>
<feature type="region of interest" description="Disordered" evidence="1">
    <location>
        <begin position="128"/>
        <end position="147"/>
    </location>
</feature>
<feature type="transmembrane region" description="Helical" evidence="2">
    <location>
        <begin position="233"/>
        <end position="254"/>
    </location>
</feature>
<dbReference type="AlphaFoldDB" id="A0A0H2SMH9"/>
<organism evidence="3 4">
    <name type="scientific">Schizopora paradoxa</name>
    <dbReference type="NCBI Taxonomy" id="27342"/>
    <lineage>
        <taxon>Eukaryota</taxon>
        <taxon>Fungi</taxon>
        <taxon>Dikarya</taxon>
        <taxon>Basidiomycota</taxon>
        <taxon>Agaricomycotina</taxon>
        <taxon>Agaricomycetes</taxon>
        <taxon>Hymenochaetales</taxon>
        <taxon>Schizoporaceae</taxon>
        <taxon>Schizopora</taxon>
    </lineage>
</organism>
<evidence type="ECO:0000313" key="4">
    <source>
        <dbReference type="Proteomes" id="UP000053477"/>
    </source>
</evidence>
<keyword evidence="2" id="KW-1133">Transmembrane helix</keyword>
<evidence type="ECO:0000256" key="2">
    <source>
        <dbReference type="SAM" id="Phobius"/>
    </source>
</evidence>
<proteinExistence type="predicted"/>
<protein>
    <recommendedName>
        <fullName evidence="5">Transmembrane protein</fullName>
    </recommendedName>
</protein>
<evidence type="ECO:0000313" key="3">
    <source>
        <dbReference type="EMBL" id="KLO18316.1"/>
    </source>
</evidence>
<reference evidence="3 4" key="1">
    <citation type="submission" date="2015-04" db="EMBL/GenBank/DDBJ databases">
        <title>Complete genome sequence of Schizopora paradoxa KUC8140, a cosmopolitan wood degrader in East Asia.</title>
        <authorList>
            <consortium name="DOE Joint Genome Institute"/>
            <person name="Min B."/>
            <person name="Park H."/>
            <person name="Jang Y."/>
            <person name="Kim J.-J."/>
            <person name="Kim K.H."/>
            <person name="Pangilinan J."/>
            <person name="Lipzen A."/>
            <person name="Riley R."/>
            <person name="Grigoriev I.V."/>
            <person name="Spatafora J.W."/>
            <person name="Choi I.-G."/>
        </authorList>
    </citation>
    <scope>NUCLEOTIDE SEQUENCE [LARGE SCALE GENOMIC DNA]</scope>
    <source>
        <strain evidence="3 4">KUC8140</strain>
    </source>
</reference>
<evidence type="ECO:0000256" key="1">
    <source>
        <dbReference type="SAM" id="MobiDB-lite"/>
    </source>
</evidence>
<dbReference type="EMBL" id="KQ085896">
    <property type="protein sequence ID" value="KLO18316.1"/>
    <property type="molecule type" value="Genomic_DNA"/>
</dbReference>
<keyword evidence="4" id="KW-1185">Reference proteome</keyword>
<dbReference type="Proteomes" id="UP000053477">
    <property type="component" value="Unassembled WGS sequence"/>
</dbReference>
<dbReference type="InParanoid" id="A0A0H2SMH9"/>
<keyword evidence="2" id="KW-0812">Transmembrane</keyword>
<keyword evidence="2" id="KW-0472">Membrane</keyword>